<evidence type="ECO:0000313" key="3">
    <source>
        <dbReference type="EMBL" id="TPX34987.1"/>
    </source>
</evidence>
<dbReference type="AlphaFoldDB" id="A0A507C1J8"/>
<dbReference type="Pfam" id="PF02582">
    <property type="entry name" value="DUF155"/>
    <property type="match status" value="1"/>
</dbReference>
<dbReference type="OrthoDB" id="242766at2759"/>
<dbReference type="PANTHER" id="PTHR16255">
    <property type="entry name" value="REQUIRED FOR MEIOTIC NUCLEAR DIVISION PROTEIN 1 HOMOLOG"/>
    <property type="match status" value="1"/>
</dbReference>
<accession>A0A507C1J8</accession>
<dbReference type="GO" id="GO:0070131">
    <property type="term" value="P:positive regulation of mitochondrial translation"/>
    <property type="evidence" value="ECO:0007669"/>
    <property type="project" value="TreeGrafter"/>
</dbReference>
<comment type="similarity">
    <text evidence="1">Belongs to the RMD1/sif2 family.</text>
</comment>
<proteinExistence type="inferred from homology"/>
<evidence type="ECO:0000259" key="2">
    <source>
        <dbReference type="Pfam" id="PF02582"/>
    </source>
</evidence>
<keyword evidence="4" id="KW-1185">Reference proteome</keyword>
<dbReference type="GeneID" id="42003717"/>
<dbReference type="PANTHER" id="PTHR16255:SF1">
    <property type="entry name" value="REQUIRED FOR MEIOTIC NUCLEAR DIVISION PROTEIN 1 HOMOLOG"/>
    <property type="match status" value="1"/>
</dbReference>
<name>A0A507C1J8_9FUNG</name>
<comment type="caution">
    <text evidence="3">The sequence shown here is derived from an EMBL/GenBank/DDBJ whole genome shotgun (WGS) entry which is preliminary data.</text>
</comment>
<feature type="domain" description="DUF155" evidence="2">
    <location>
        <begin position="145"/>
        <end position="315"/>
    </location>
</feature>
<evidence type="ECO:0000313" key="4">
    <source>
        <dbReference type="Proteomes" id="UP000319731"/>
    </source>
</evidence>
<gene>
    <name evidence="3" type="ORF">SmJEL517_g02492</name>
</gene>
<dbReference type="EMBL" id="QEAO01000010">
    <property type="protein sequence ID" value="TPX34987.1"/>
    <property type="molecule type" value="Genomic_DNA"/>
</dbReference>
<reference evidence="3 4" key="1">
    <citation type="journal article" date="2019" name="Sci. Rep.">
        <title>Comparative genomics of chytrid fungi reveal insights into the obligate biotrophic and pathogenic lifestyle of Synchytrium endobioticum.</title>
        <authorList>
            <person name="van de Vossenberg B.T.L.H."/>
            <person name="Warris S."/>
            <person name="Nguyen H.D.T."/>
            <person name="van Gent-Pelzer M.P.E."/>
            <person name="Joly D.L."/>
            <person name="van de Geest H.C."/>
            <person name="Bonants P.J.M."/>
            <person name="Smith D.S."/>
            <person name="Levesque C.A."/>
            <person name="van der Lee T.A.J."/>
        </authorList>
    </citation>
    <scope>NUCLEOTIDE SEQUENCE [LARGE SCALE GENOMIC DNA]</scope>
    <source>
        <strain evidence="3 4">JEL517</strain>
    </source>
</reference>
<evidence type="ECO:0000256" key="1">
    <source>
        <dbReference type="ARBA" id="ARBA00008306"/>
    </source>
</evidence>
<sequence length="413" mass="46471">MNVFEGAFVKNVVKWSNARNLQSVARRLAPTASSISRSVPRSFCTSIRTVYQLQYRTFSTKPLEISRAETSRKKKGVRGVGADELSSSPVPVQRATAFCTAEEYNIEILLPLLQRHYAMQPYITEFVYHFKLRDSNLPEGGPEAFFFDDGTFVTWGATPEQNELLLLQIKAAEINGYRGPENEFFDYFQDPEQVSTMVGDTIVVGSDLAPYQAKLAFSSGMARSVKLGALESLLDTHLSKNRHIPSVLLSGRKLPLSRRAVLQSLGELFSLRGNLNLHNELLDSPDFLWSSKNMEKLFDRISRNLDVVPRIAVFNKKLDYANELADVLRNHLHEQHSLKLEWAIIILIAIEIGFELVHYAERLGYVDLDVLAKKQPSKLENMENMDSSNVPPEVLEEIQAAIDSSSSTSSKSN</sequence>
<dbReference type="RefSeq" id="XP_031025572.1">
    <property type="nucleotide sequence ID" value="XM_031168420.1"/>
</dbReference>
<protein>
    <recommendedName>
        <fullName evidence="2">DUF155 domain-containing protein</fullName>
    </recommendedName>
</protein>
<dbReference type="InterPro" id="IPR003734">
    <property type="entry name" value="DUF155"/>
</dbReference>
<dbReference type="InterPro" id="IPR051624">
    <property type="entry name" value="RMD1/Sad1-interacting"/>
</dbReference>
<organism evidence="3 4">
    <name type="scientific">Synchytrium microbalum</name>
    <dbReference type="NCBI Taxonomy" id="1806994"/>
    <lineage>
        <taxon>Eukaryota</taxon>
        <taxon>Fungi</taxon>
        <taxon>Fungi incertae sedis</taxon>
        <taxon>Chytridiomycota</taxon>
        <taxon>Chytridiomycota incertae sedis</taxon>
        <taxon>Chytridiomycetes</taxon>
        <taxon>Synchytriales</taxon>
        <taxon>Synchytriaceae</taxon>
        <taxon>Synchytrium</taxon>
    </lineage>
</organism>
<dbReference type="GO" id="GO:0005739">
    <property type="term" value="C:mitochondrion"/>
    <property type="evidence" value="ECO:0007669"/>
    <property type="project" value="UniProtKB-ARBA"/>
</dbReference>
<dbReference type="Proteomes" id="UP000319731">
    <property type="component" value="Unassembled WGS sequence"/>
</dbReference>